<feature type="compositionally biased region" description="Basic and acidic residues" evidence="5">
    <location>
        <begin position="1"/>
        <end position="25"/>
    </location>
</feature>
<name>A0ABN9M342_9NEOB</name>
<evidence type="ECO:0000256" key="2">
    <source>
        <dbReference type="ARBA" id="ARBA00022692"/>
    </source>
</evidence>
<comment type="subcellular location">
    <subcellularLocation>
        <location evidence="1">Membrane</location>
        <topology evidence="1">Multi-pass membrane protein</topology>
    </subcellularLocation>
</comment>
<feature type="compositionally biased region" description="Basic residues" evidence="5">
    <location>
        <begin position="26"/>
        <end position="41"/>
    </location>
</feature>
<proteinExistence type="predicted"/>
<evidence type="ECO:0000256" key="5">
    <source>
        <dbReference type="SAM" id="MobiDB-lite"/>
    </source>
</evidence>
<dbReference type="SUPFAM" id="SSF81324">
    <property type="entry name" value="Voltage-gated potassium channels"/>
    <property type="match status" value="1"/>
</dbReference>
<dbReference type="Proteomes" id="UP001176940">
    <property type="component" value="Unassembled WGS sequence"/>
</dbReference>
<sequence>MAVGDSEVREQRRGSPTAHHAEGEHNKRRTSPQYRGKKLFPTHHAEGEHRKRRTSPQYGGEKVVPAHRAEREHFKRCTSPQYGGKNLSPGGRSGNKYNPPDWVRLLQDGADSNPQQGHYHRDNPLSSPLLGHNKEEMLFLELGIQLNTTNDFLPSKNYNDSSDDYDYEGSEVYSKGSSDIEDLSGSDDMSKTSNTSDMEQEQSCPEVPDFSLLDGVSASDEYPSARFMGNLCKALLISMDRKGITTSEKVFKKLFKNIFSQMNAVPLSDFNMTSDKSPNTPKKSNPSSKHHELASLYNARGDSVRSDPLVNLKNDIASFKNKLTDFENFNRKNNMKVRGIPESVGKSQLGEYVSSMISYMIPETKDIIVLIASVAVVSAGSQGNIFATSALRSLRFLQILRMVRMDRRGGTWKLLVLLFMHTARRKLENLNQELITAWYIGFLVLIFSSFLVYLVEKEANTQFQTYADALWWGTQSLEFFFTT</sequence>
<gene>
    <name evidence="8" type="ORF">RIMI_LOCUS15127558</name>
</gene>
<evidence type="ECO:0000256" key="4">
    <source>
        <dbReference type="ARBA" id="ARBA00023136"/>
    </source>
</evidence>
<protein>
    <recommendedName>
        <fullName evidence="7">Ion transport domain-containing protein</fullName>
    </recommendedName>
</protein>
<evidence type="ECO:0000313" key="9">
    <source>
        <dbReference type="Proteomes" id="UP001176940"/>
    </source>
</evidence>
<feature type="transmembrane region" description="Helical" evidence="6">
    <location>
        <begin position="436"/>
        <end position="455"/>
    </location>
</feature>
<feature type="region of interest" description="Disordered" evidence="5">
    <location>
        <begin position="152"/>
        <end position="205"/>
    </location>
</feature>
<evidence type="ECO:0000259" key="7">
    <source>
        <dbReference type="Pfam" id="PF00520"/>
    </source>
</evidence>
<accession>A0ABN9M342</accession>
<feature type="compositionally biased region" description="Polar residues" evidence="5">
    <location>
        <begin position="191"/>
        <end position="203"/>
    </location>
</feature>
<feature type="region of interest" description="Disordered" evidence="5">
    <location>
        <begin position="269"/>
        <end position="291"/>
    </location>
</feature>
<keyword evidence="2 6" id="KW-0812">Transmembrane</keyword>
<organism evidence="8 9">
    <name type="scientific">Ranitomeya imitator</name>
    <name type="common">mimic poison frog</name>
    <dbReference type="NCBI Taxonomy" id="111125"/>
    <lineage>
        <taxon>Eukaryota</taxon>
        <taxon>Metazoa</taxon>
        <taxon>Chordata</taxon>
        <taxon>Craniata</taxon>
        <taxon>Vertebrata</taxon>
        <taxon>Euteleostomi</taxon>
        <taxon>Amphibia</taxon>
        <taxon>Batrachia</taxon>
        <taxon>Anura</taxon>
        <taxon>Neobatrachia</taxon>
        <taxon>Hyloidea</taxon>
        <taxon>Dendrobatidae</taxon>
        <taxon>Dendrobatinae</taxon>
        <taxon>Ranitomeya</taxon>
    </lineage>
</organism>
<dbReference type="Pfam" id="PF00520">
    <property type="entry name" value="Ion_trans"/>
    <property type="match status" value="1"/>
</dbReference>
<feature type="domain" description="Ion transport" evidence="7">
    <location>
        <begin position="366"/>
        <end position="477"/>
    </location>
</feature>
<dbReference type="InterPro" id="IPR005821">
    <property type="entry name" value="Ion_trans_dom"/>
</dbReference>
<evidence type="ECO:0000256" key="1">
    <source>
        <dbReference type="ARBA" id="ARBA00004141"/>
    </source>
</evidence>
<evidence type="ECO:0000256" key="3">
    <source>
        <dbReference type="ARBA" id="ARBA00022989"/>
    </source>
</evidence>
<evidence type="ECO:0000256" key="6">
    <source>
        <dbReference type="SAM" id="Phobius"/>
    </source>
</evidence>
<dbReference type="PANTHER" id="PTHR47735">
    <property type="entry name" value="POTASSIUM VOLTAGE-GATED CHANNEL SUBFAMILY KQT MEMBER 4"/>
    <property type="match status" value="1"/>
</dbReference>
<evidence type="ECO:0000313" key="8">
    <source>
        <dbReference type="EMBL" id="CAJ0955411.1"/>
    </source>
</evidence>
<feature type="compositionally biased region" description="Low complexity" evidence="5">
    <location>
        <begin position="273"/>
        <end position="287"/>
    </location>
</feature>
<reference evidence="8" key="1">
    <citation type="submission" date="2023-07" db="EMBL/GenBank/DDBJ databases">
        <authorList>
            <person name="Stuckert A."/>
        </authorList>
    </citation>
    <scope>NUCLEOTIDE SEQUENCE</scope>
</reference>
<dbReference type="InterPro" id="IPR003937">
    <property type="entry name" value="K_chnl_volt-dep_KCNQ"/>
</dbReference>
<feature type="region of interest" description="Disordered" evidence="5">
    <location>
        <begin position="1"/>
        <end position="128"/>
    </location>
</feature>
<keyword evidence="9" id="KW-1185">Reference proteome</keyword>
<keyword evidence="3 6" id="KW-1133">Transmembrane helix</keyword>
<comment type="caution">
    <text evidence="8">The sequence shown here is derived from an EMBL/GenBank/DDBJ whole genome shotgun (WGS) entry which is preliminary data.</text>
</comment>
<dbReference type="EMBL" id="CAUEEQ010040150">
    <property type="protein sequence ID" value="CAJ0955411.1"/>
    <property type="molecule type" value="Genomic_DNA"/>
</dbReference>
<dbReference type="Gene3D" id="1.10.287.70">
    <property type="match status" value="1"/>
</dbReference>
<dbReference type="PANTHER" id="PTHR47735:SF8">
    <property type="entry name" value="POTASSIUM VOLTAGE-GATED CHANNEL SUBFAMILY KQT MEMBER 5"/>
    <property type="match status" value="1"/>
</dbReference>
<keyword evidence="4 6" id="KW-0472">Membrane</keyword>